<gene>
    <name evidence="1" type="ORF">A2867_03965</name>
</gene>
<accession>A0A1F5JGE4</accession>
<protein>
    <recommendedName>
        <fullName evidence="3">DNA helicase UvrD</fullName>
    </recommendedName>
</protein>
<dbReference type="Gene3D" id="3.20.20.140">
    <property type="entry name" value="Metal-dependent hydrolases"/>
    <property type="match status" value="1"/>
</dbReference>
<comment type="caution">
    <text evidence="1">The sequence shown here is derived from an EMBL/GenBank/DDBJ whole genome shotgun (WGS) entry which is preliminary data.</text>
</comment>
<evidence type="ECO:0008006" key="3">
    <source>
        <dbReference type="Google" id="ProtNLM"/>
    </source>
</evidence>
<dbReference type="CDD" id="cd19067">
    <property type="entry name" value="PfuEndoQ-like"/>
    <property type="match status" value="1"/>
</dbReference>
<dbReference type="PANTHER" id="PTHR40084:SF1">
    <property type="entry name" value="PHOSPHOTRANSFERASE"/>
    <property type="match status" value="1"/>
</dbReference>
<evidence type="ECO:0000313" key="2">
    <source>
        <dbReference type="Proteomes" id="UP000177555"/>
    </source>
</evidence>
<proteinExistence type="predicted"/>
<dbReference type="EMBL" id="MFCP01000033">
    <property type="protein sequence ID" value="OGE27682.1"/>
    <property type="molecule type" value="Genomic_DNA"/>
</dbReference>
<reference evidence="1 2" key="1">
    <citation type="journal article" date="2016" name="Nat. Commun.">
        <title>Thousands of microbial genomes shed light on interconnected biogeochemical processes in an aquifer system.</title>
        <authorList>
            <person name="Anantharaman K."/>
            <person name="Brown C.T."/>
            <person name="Hug L.A."/>
            <person name="Sharon I."/>
            <person name="Castelle C.J."/>
            <person name="Probst A.J."/>
            <person name="Thomas B.C."/>
            <person name="Singh A."/>
            <person name="Wilkins M.J."/>
            <person name="Karaoz U."/>
            <person name="Brodie E.L."/>
            <person name="Williams K.H."/>
            <person name="Hubbard S.S."/>
            <person name="Banfield J.F."/>
        </authorList>
    </citation>
    <scope>NUCLEOTIDE SEQUENCE [LARGE SCALE GENOMIC DNA]</scope>
</reference>
<dbReference type="SUPFAM" id="SSF89550">
    <property type="entry name" value="PHP domain-like"/>
    <property type="match status" value="1"/>
</dbReference>
<dbReference type="AlphaFoldDB" id="A0A1F5JGE4"/>
<dbReference type="InterPro" id="IPR016195">
    <property type="entry name" value="Pol/histidinol_Pase-like"/>
</dbReference>
<evidence type="ECO:0000313" key="1">
    <source>
        <dbReference type="EMBL" id="OGE27682.1"/>
    </source>
</evidence>
<sequence>MAYVADLHIHSRYSRACSQQLNVPNLVEWAKLKGIGVLGTGDCLHPLWFAELKSQLEEDGSGFMVHDSSDVKFVLTVEVASIYSHKGSVRRIHNIILLPSFESAGKLQQALLAKRATLSSDGRPIVGIPSKELLRICLEIEKNAIFIPAHAWTPWFGIFGSQSGYDSLEECFEDLTEYIYAIETGLSSDPAMNWRIKELDSRSIISCSDAHSLPNLGREATVFAGSLESGYSGMFRDIKEQKIAGTIEFYPEEGKYHYTGHRSCNVKYSPEDTKAKGTKCPVCGRGLTVGVMERVEDLAGRSVGELGEFRENGVVKSKSFDRPGYRMLVPLLQIIAEVFGTAPTAQRVLNEYKKLTTSLGSEIKILTKIDTEEIAKISGPKVAEGVDKVRKGELVIDPGYDGVYGVVKIWDHGKETTKEAEEAPQLGLFD</sequence>
<dbReference type="Proteomes" id="UP000177555">
    <property type="component" value="Unassembled WGS sequence"/>
</dbReference>
<name>A0A1F5JGE4_9BACT</name>
<dbReference type="PANTHER" id="PTHR40084">
    <property type="entry name" value="PHOSPHOHYDROLASE, PHP FAMILY"/>
    <property type="match status" value="1"/>
</dbReference>
<organism evidence="1 2">
    <name type="scientific">Candidatus Daviesbacteria bacterium RIFCSPHIGHO2_01_FULL_40_11</name>
    <dbReference type="NCBI Taxonomy" id="1797762"/>
    <lineage>
        <taxon>Bacteria</taxon>
        <taxon>Candidatus Daviesiibacteriota</taxon>
    </lineage>
</organism>